<feature type="compositionally biased region" description="Polar residues" evidence="1">
    <location>
        <begin position="57"/>
        <end position="69"/>
    </location>
</feature>
<comment type="caution">
    <text evidence="2">The sequence shown here is derived from an EMBL/GenBank/DDBJ whole genome shotgun (WGS) entry which is preliminary data.</text>
</comment>
<sequence>MSAIQTIRSISNWLYWQPHNPSGNKSMTRVEPKLLPEPNLHKLRDAAAKRKLKDNSKTNNQTSLNSNNPDEYWTPSTTVLPSSTTFTTPTQVKNPSLGKKQRKKNDVERYENENSPIKWGLPIVTSLFGMAAVRLHEVSSTTVELKEHWGGPLALEIVNSSWLQYGLVAATWYVIGRIVIEFVANIGNRR</sequence>
<proteinExistence type="predicted"/>
<dbReference type="Proteomes" id="UP000236291">
    <property type="component" value="Unassembled WGS sequence"/>
</dbReference>
<dbReference type="PANTHER" id="PTHR45295:SF1">
    <property type="entry name" value="CHAPERONE PROTEIN DNAJ C76, CHLOROPLASTIC"/>
    <property type="match status" value="1"/>
</dbReference>
<reference evidence="2 3" key="1">
    <citation type="journal article" date="2014" name="Am. J. Bot.">
        <title>Genome assembly and annotation for red clover (Trifolium pratense; Fabaceae).</title>
        <authorList>
            <person name="Istvanek J."/>
            <person name="Jaros M."/>
            <person name="Krenek A."/>
            <person name="Repkova J."/>
        </authorList>
    </citation>
    <scope>NUCLEOTIDE SEQUENCE [LARGE SCALE GENOMIC DNA]</scope>
    <source>
        <strain evidence="3">cv. Tatra</strain>
        <tissue evidence="2">Young leaves</tissue>
    </source>
</reference>
<feature type="region of interest" description="Disordered" evidence="1">
    <location>
        <begin position="49"/>
        <end position="111"/>
    </location>
</feature>
<dbReference type="ExpressionAtlas" id="A0A2K3M851">
    <property type="expression patterns" value="baseline"/>
</dbReference>
<feature type="compositionally biased region" description="Low complexity" evidence="1">
    <location>
        <begin position="74"/>
        <end position="90"/>
    </location>
</feature>
<keyword evidence="2" id="KW-0346">Stress response</keyword>
<protein>
    <submittedName>
        <fullName evidence="2">DnaJ heat shock n-terminal domain-containing protein</fullName>
    </submittedName>
</protein>
<dbReference type="PANTHER" id="PTHR45295">
    <property type="entry name" value="CHAPERONE PROTEIN DNAJ C76, CHLOROPLASTIC"/>
    <property type="match status" value="1"/>
</dbReference>
<dbReference type="EMBL" id="ASHM01052597">
    <property type="protein sequence ID" value="PNX86958.1"/>
    <property type="molecule type" value="Genomic_DNA"/>
</dbReference>
<evidence type="ECO:0000313" key="2">
    <source>
        <dbReference type="EMBL" id="PNX86958.1"/>
    </source>
</evidence>
<organism evidence="2 3">
    <name type="scientific">Trifolium pratense</name>
    <name type="common">Red clover</name>
    <dbReference type="NCBI Taxonomy" id="57577"/>
    <lineage>
        <taxon>Eukaryota</taxon>
        <taxon>Viridiplantae</taxon>
        <taxon>Streptophyta</taxon>
        <taxon>Embryophyta</taxon>
        <taxon>Tracheophyta</taxon>
        <taxon>Spermatophyta</taxon>
        <taxon>Magnoliopsida</taxon>
        <taxon>eudicotyledons</taxon>
        <taxon>Gunneridae</taxon>
        <taxon>Pentapetalae</taxon>
        <taxon>rosids</taxon>
        <taxon>fabids</taxon>
        <taxon>Fabales</taxon>
        <taxon>Fabaceae</taxon>
        <taxon>Papilionoideae</taxon>
        <taxon>50 kb inversion clade</taxon>
        <taxon>NPAAA clade</taxon>
        <taxon>Hologalegina</taxon>
        <taxon>IRL clade</taxon>
        <taxon>Trifolieae</taxon>
        <taxon>Trifolium</taxon>
    </lineage>
</organism>
<gene>
    <name evidence="2" type="ORF">L195_g043041</name>
</gene>
<evidence type="ECO:0000256" key="1">
    <source>
        <dbReference type="SAM" id="MobiDB-lite"/>
    </source>
</evidence>
<accession>A0A2K3M851</accession>
<reference evidence="2 3" key="2">
    <citation type="journal article" date="2017" name="Front. Plant Sci.">
        <title>Gene Classification and Mining of Molecular Markers Useful in Red Clover (Trifolium pratense) Breeding.</title>
        <authorList>
            <person name="Istvanek J."/>
            <person name="Dluhosova J."/>
            <person name="Dluhos P."/>
            <person name="Patkova L."/>
            <person name="Nedelnik J."/>
            <person name="Repkova J."/>
        </authorList>
    </citation>
    <scope>NUCLEOTIDE SEQUENCE [LARGE SCALE GENOMIC DNA]</scope>
    <source>
        <strain evidence="3">cv. Tatra</strain>
        <tissue evidence="2">Young leaves</tissue>
    </source>
</reference>
<evidence type="ECO:0000313" key="3">
    <source>
        <dbReference type="Proteomes" id="UP000236291"/>
    </source>
</evidence>
<name>A0A2K3M851_TRIPR</name>
<dbReference type="AlphaFoldDB" id="A0A2K3M851"/>
<dbReference type="STRING" id="57577.A0A2K3M851"/>